<keyword evidence="1" id="KW-1185">Reference proteome</keyword>
<evidence type="ECO:0000313" key="2">
    <source>
        <dbReference type="WBParaSite" id="nRc.2.0.1.t29129-RA"/>
    </source>
</evidence>
<dbReference type="WBParaSite" id="nRc.2.0.1.t29129-RA">
    <property type="protein sequence ID" value="nRc.2.0.1.t29129-RA"/>
    <property type="gene ID" value="nRc.2.0.1.g29129"/>
</dbReference>
<proteinExistence type="predicted"/>
<dbReference type="Proteomes" id="UP000887565">
    <property type="component" value="Unplaced"/>
</dbReference>
<reference evidence="2" key="1">
    <citation type="submission" date="2022-11" db="UniProtKB">
        <authorList>
            <consortium name="WormBaseParasite"/>
        </authorList>
    </citation>
    <scope>IDENTIFICATION</scope>
</reference>
<sequence length="187" mass="21311">MKEKIKILEKEKYGKVAIKLAKQLENVNVEEEETSEKPFVEIISEIGREKDENSQANILPAPPVYAKAGGQNVENITNPEKFARVIQIKRQMKEKRIAQDKNKAELEKVKTGNFQQPAGNPNDRIKYRRGLGKRGQVLNKALKEGKYVVDYQYGRVSLSNPCLQKYLTHMVPTLDEEVALMATELIN</sequence>
<dbReference type="AlphaFoldDB" id="A0A915JST3"/>
<accession>A0A915JST3</accession>
<name>A0A915JST3_ROMCU</name>
<evidence type="ECO:0000313" key="1">
    <source>
        <dbReference type="Proteomes" id="UP000887565"/>
    </source>
</evidence>
<protein>
    <submittedName>
        <fullName evidence="2">Uncharacterized protein</fullName>
    </submittedName>
</protein>
<organism evidence="1 2">
    <name type="scientific">Romanomermis culicivorax</name>
    <name type="common">Nematode worm</name>
    <dbReference type="NCBI Taxonomy" id="13658"/>
    <lineage>
        <taxon>Eukaryota</taxon>
        <taxon>Metazoa</taxon>
        <taxon>Ecdysozoa</taxon>
        <taxon>Nematoda</taxon>
        <taxon>Enoplea</taxon>
        <taxon>Dorylaimia</taxon>
        <taxon>Mermithida</taxon>
        <taxon>Mermithoidea</taxon>
        <taxon>Mermithidae</taxon>
        <taxon>Romanomermis</taxon>
    </lineage>
</organism>